<dbReference type="PANTHER" id="PTHR31350:SF21">
    <property type="entry name" value="F-BOX ONLY PROTEIN 21"/>
    <property type="match status" value="1"/>
</dbReference>
<accession>A0A521AML4</accession>
<dbReference type="Pfam" id="PF13369">
    <property type="entry name" value="Transglut_core2"/>
    <property type="match status" value="1"/>
</dbReference>
<comment type="similarity">
    <text evidence="1">Belongs to the UPF0162 family.</text>
</comment>
<dbReference type="AlphaFoldDB" id="A0A521AML4"/>
<evidence type="ECO:0000313" key="3">
    <source>
        <dbReference type="EMBL" id="SMO36047.1"/>
    </source>
</evidence>
<reference evidence="3 4" key="1">
    <citation type="submission" date="2017-05" db="EMBL/GenBank/DDBJ databases">
        <authorList>
            <person name="Varghese N."/>
            <person name="Submissions S."/>
        </authorList>
    </citation>
    <scope>NUCLEOTIDE SEQUENCE [LARGE SCALE GENOMIC DNA]</scope>
    <source>
        <strain evidence="3 4">DSM 21194</strain>
    </source>
</reference>
<dbReference type="Proteomes" id="UP000317593">
    <property type="component" value="Unassembled WGS sequence"/>
</dbReference>
<dbReference type="InterPro" id="IPR032698">
    <property type="entry name" value="SirB1_N"/>
</dbReference>
<name>A0A521AML4_9BACT</name>
<dbReference type="PANTHER" id="PTHR31350">
    <property type="entry name" value="SI:DKEY-261L7.2"/>
    <property type="match status" value="1"/>
</dbReference>
<evidence type="ECO:0000259" key="2">
    <source>
        <dbReference type="Pfam" id="PF13369"/>
    </source>
</evidence>
<proteinExistence type="inferred from homology"/>
<feature type="domain" description="Protein SirB1 N-terminal" evidence="2">
    <location>
        <begin position="105"/>
        <end position="254"/>
    </location>
</feature>
<dbReference type="RefSeq" id="WP_142712682.1">
    <property type="nucleotide sequence ID" value="NZ_FXTH01000001.1"/>
</dbReference>
<gene>
    <name evidence="3" type="ORF">SAMN06265218_101217</name>
</gene>
<dbReference type="OrthoDB" id="188084at2"/>
<keyword evidence="4" id="KW-1185">Reference proteome</keyword>
<protein>
    <submittedName>
        <fullName evidence="3">Transglutaminase-like superfamily protein</fullName>
    </submittedName>
</protein>
<evidence type="ECO:0000256" key="1">
    <source>
        <dbReference type="ARBA" id="ARBA00007100"/>
    </source>
</evidence>
<organism evidence="3 4">
    <name type="scientific">Fodinibius sediminis</name>
    <dbReference type="NCBI Taxonomy" id="1214077"/>
    <lineage>
        <taxon>Bacteria</taxon>
        <taxon>Pseudomonadati</taxon>
        <taxon>Balneolota</taxon>
        <taxon>Balneolia</taxon>
        <taxon>Balneolales</taxon>
        <taxon>Balneolaceae</taxon>
        <taxon>Fodinibius</taxon>
    </lineage>
</organism>
<sequence length="285" mass="33244">MPEKKEIESLVYLLDDPDPYVQSEVKKRLFELGDNAVPLLDQRKNEINDEKERALISEIIQWITYSSVEEDFLDVLGNGLNDLEQLEKAIFILARFDNPTLRASEYRQQLDRYAERIAADVQYSLSETQKMHKVLDLVFTDLEFSGSMTDYYNPKNSFLNQVMDRRKGLPISLGLIVLFIARRLDLPFRGINMPIHFMLMYKAEQEKILIDPFDHGKIVTYNQCFYFLEQNGVTPKSEHFQPSSEPVILARCIRNLISSYEKKDLSHKTEGLSHLLQTVEMMTHL</sequence>
<evidence type="ECO:0000313" key="4">
    <source>
        <dbReference type="Proteomes" id="UP000317593"/>
    </source>
</evidence>
<dbReference type="EMBL" id="FXTH01000001">
    <property type="protein sequence ID" value="SMO36047.1"/>
    <property type="molecule type" value="Genomic_DNA"/>
</dbReference>